<dbReference type="Proteomes" id="UP000002624">
    <property type="component" value="Unassembled WGS sequence"/>
</dbReference>
<organism evidence="1 2">
    <name type="scientific">Ajellomyces capsulatus (strain H143)</name>
    <name type="common">Darling's disease fungus</name>
    <name type="synonym">Histoplasma capsulatum</name>
    <dbReference type="NCBI Taxonomy" id="544712"/>
    <lineage>
        <taxon>Eukaryota</taxon>
        <taxon>Fungi</taxon>
        <taxon>Dikarya</taxon>
        <taxon>Ascomycota</taxon>
        <taxon>Pezizomycotina</taxon>
        <taxon>Eurotiomycetes</taxon>
        <taxon>Eurotiomycetidae</taxon>
        <taxon>Onygenales</taxon>
        <taxon>Ajellomycetaceae</taxon>
        <taxon>Histoplasma</taxon>
    </lineage>
</organism>
<protein>
    <submittedName>
        <fullName evidence="1">Uncharacterized protein</fullName>
    </submittedName>
</protein>
<dbReference type="AlphaFoldDB" id="C6H3N2"/>
<dbReference type="HOGENOM" id="CLU_2482821_0_0_1"/>
<accession>C6H3N2</accession>
<gene>
    <name evidence="1" type="ORF">HCDG_00043</name>
</gene>
<sequence length="87" mass="10258">MRNNDGTSPFFKVSSMKSHANNAKQASLENNKCTLISIFYLSRENKREDAKMIYSRTGNRNQNLNKFYLRGRDELQWWWLFGNGGFN</sequence>
<evidence type="ECO:0000313" key="2">
    <source>
        <dbReference type="Proteomes" id="UP000002624"/>
    </source>
</evidence>
<name>C6H3N2_AJECH</name>
<dbReference type="VEuPathDB" id="FungiDB:HCDG_00043"/>
<dbReference type="EMBL" id="GG692419">
    <property type="protein sequence ID" value="EER44464.1"/>
    <property type="molecule type" value="Genomic_DNA"/>
</dbReference>
<proteinExistence type="predicted"/>
<reference evidence="2" key="1">
    <citation type="submission" date="2009-05" db="EMBL/GenBank/DDBJ databases">
        <title>The genome sequence of Ajellomyces capsulatus strain H143.</title>
        <authorList>
            <person name="Champion M."/>
            <person name="Cuomo C.A."/>
            <person name="Ma L.-J."/>
            <person name="Henn M.R."/>
            <person name="Sil A."/>
            <person name="Goldman B."/>
            <person name="Young S.K."/>
            <person name="Kodira C.D."/>
            <person name="Zeng Q."/>
            <person name="Koehrsen M."/>
            <person name="Alvarado L."/>
            <person name="Berlin A.M."/>
            <person name="Borenstein D."/>
            <person name="Chen Z."/>
            <person name="Engels R."/>
            <person name="Freedman E."/>
            <person name="Gellesch M."/>
            <person name="Goldberg J."/>
            <person name="Griggs A."/>
            <person name="Gujja S."/>
            <person name="Heiman D.I."/>
            <person name="Hepburn T.A."/>
            <person name="Howarth C."/>
            <person name="Jen D."/>
            <person name="Larson L."/>
            <person name="Lewis B."/>
            <person name="Mehta T."/>
            <person name="Park D."/>
            <person name="Pearson M."/>
            <person name="Roberts A."/>
            <person name="Saif S."/>
            <person name="Shea T.D."/>
            <person name="Shenoy N."/>
            <person name="Sisk P."/>
            <person name="Stolte C."/>
            <person name="Sykes S."/>
            <person name="Walk T."/>
            <person name="White J."/>
            <person name="Yandava C."/>
            <person name="Klein B."/>
            <person name="McEwen J.G."/>
            <person name="Puccia R."/>
            <person name="Goldman G.H."/>
            <person name="Felipe M.S."/>
            <person name="Nino-Vega G."/>
            <person name="San-Blas G."/>
            <person name="Taylor J.W."/>
            <person name="Mendoza L."/>
            <person name="Galagan J.E."/>
            <person name="Nusbaum C."/>
            <person name="Birren B.W."/>
        </authorList>
    </citation>
    <scope>NUCLEOTIDE SEQUENCE [LARGE SCALE GENOMIC DNA]</scope>
    <source>
        <strain evidence="2">H143</strain>
    </source>
</reference>
<evidence type="ECO:0000313" key="1">
    <source>
        <dbReference type="EMBL" id="EER44464.1"/>
    </source>
</evidence>